<dbReference type="AlphaFoldDB" id="U5QK99"/>
<gene>
    <name evidence="2" type="ORF">GKIL_1874</name>
</gene>
<dbReference type="KEGG" id="glj:GKIL_1874"/>
<protein>
    <recommendedName>
        <fullName evidence="4">Photosystem I reaction center subunit VIII</fullName>
    </recommendedName>
</protein>
<dbReference type="HOGENOM" id="CLU_3373984_0_0_3"/>
<evidence type="ECO:0000313" key="3">
    <source>
        <dbReference type="Proteomes" id="UP000017396"/>
    </source>
</evidence>
<keyword evidence="1" id="KW-0472">Membrane</keyword>
<proteinExistence type="predicted"/>
<sequence>MQYNVIPPLVIIVGLVVPFMAFAALLFIIERDPT</sequence>
<name>U5QK99_GLOK1</name>
<reference evidence="2 3" key="1">
    <citation type="journal article" date="2013" name="PLoS ONE">
        <title>Cultivation and Complete Genome Sequencing of Gloeobacter kilaueensis sp. nov., from a Lava Cave in Kilauea Caldera, Hawai'i.</title>
        <authorList>
            <person name="Saw J.H."/>
            <person name="Schatz M."/>
            <person name="Brown M.V."/>
            <person name="Kunkel D.D."/>
            <person name="Foster J.S."/>
            <person name="Shick H."/>
            <person name="Christensen S."/>
            <person name="Hou S."/>
            <person name="Wan X."/>
            <person name="Donachie S.P."/>
        </authorList>
    </citation>
    <scope>NUCLEOTIDE SEQUENCE [LARGE SCALE GENOMIC DNA]</scope>
    <source>
        <strain evidence="3">JS</strain>
    </source>
</reference>
<organism evidence="2 3">
    <name type="scientific">Gloeobacter kilaueensis (strain ATCC BAA-2537 / CCAP 1431/1 / ULC 316 / JS1)</name>
    <dbReference type="NCBI Taxonomy" id="1183438"/>
    <lineage>
        <taxon>Bacteria</taxon>
        <taxon>Bacillati</taxon>
        <taxon>Cyanobacteriota</taxon>
        <taxon>Cyanophyceae</taxon>
        <taxon>Gloeobacterales</taxon>
        <taxon>Gloeobacteraceae</taxon>
        <taxon>Gloeobacter</taxon>
    </lineage>
</organism>
<keyword evidence="1" id="KW-0812">Transmembrane</keyword>
<keyword evidence="1" id="KW-1133">Transmembrane helix</keyword>
<feature type="transmembrane region" description="Helical" evidence="1">
    <location>
        <begin position="6"/>
        <end position="29"/>
    </location>
</feature>
<dbReference type="EMBL" id="CP003587">
    <property type="protein sequence ID" value="AGY58120.1"/>
    <property type="molecule type" value="Genomic_DNA"/>
</dbReference>
<evidence type="ECO:0008006" key="4">
    <source>
        <dbReference type="Google" id="ProtNLM"/>
    </source>
</evidence>
<dbReference type="Proteomes" id="UP000017396">
    <property type="component" value="Chromosome"/>
</dbReference>
<evidence type="ECO:0000313" key="2">
    <source>
        <dbReference type="EMBL" id="AGY58120.1"/>
    </source>
</evidence>
<evidence type="ECO:0000256" key="1">
    <source>
        <dbReference type="SAM" id="Phobius"/>
    </source>
</evidence>
<accession>U5QK99</accession>
<keyword evidence="3" id="KW-1185">Reference proteome</keyword>